<dbReference type="RefSeq" id="WP_017124597.1">
    <property type="nucleotide sequence ID" value="NZ_JACAQE010000015.1"/>
</dbReference>
<gene>
    <name evidence="2" type="ORF">HX845_32735</name>
</gene>
<keyword evidence="1" id="KW-0472">Membrane</keyword>
<dbReference type="Proteomes" id="UP000517547">
    <property type="component" value="Unassembled WGS sequence"/>
</dbReference>
<evidence type="ECO:0000313" key="3">
    <source>
        <dbReference type="Proteomes" id="UP000517547"/>
    </source>
</evidence>
<dbReference type="InterPro" id="IPR007813">
    <property type="entry name" value="PilN"/>
</dbReference>
<reference evidence="2 3" key="1">
    <citation type="submission" date="2020-04" db="EMBL/GenBank/DDBJ databases">
        <title>Molecular characterization of pseudomonads from Agaricus bisporus reveal novel blotch 2 pathogens in Western Europe.</title>
        <authorList>
            <person name="Taparia T."/>
            <person name="Krijger M."/>
            <person name="Haynes E."/>
            <person name="Elpinstone J.G."/>
            <person name="Noble R."/>
            <person name="Van Der Wolf J."/>
        </authorList>
    </citation>
    <scope>NUCLEOTIDE SEQUENCE [LARGE SCALE GENOMIC DNA]</scope>
    <source>
        <strain evidence="2 3">IPO3738</strain>
    </source>
</reference>
<dbReference type="Gene3D" id="3.30.420.380">
    <property type="match status" value="1"/>
</dbReference>
<feature type="transmembrane region" description="Helical" evidence="1">
    <location>
        <begin position="201"/>
        <end position="221"/>
    </location>
</feature>
<dbReference type="EMBL" id="JACAQE010000015">
    <property type="protein sequence ID" value="NWC18451.1"/>
    <property type="molecule type" value="Genomic_DNA"/>
</dbReference>
<evidence type="ECO:0000313" key="2">
    <source>
        <dbReference type="EMBL" id="NWC18451.1"/>
    </source>
</evidence>
<dbReference type="PANTHER" id="PTHR40278">
    <property type="entry name" value="DNA UTILIZATION PROTEIN HOFN"/>
    <property type="match status" value="1"/>
</dbReference>
<organism evidence="2 3">
    <name type="scientific">Pseudomonas gingeri</name>
    <dbReference type="NCBI Taxonomy" id="117681"/>
    <lineage>
        <taxon>Bacteria</taxon>
        <taxon>Pseudomonadati</taxon>
        <taxon>Pseudomonadota</taxon>
        <taxon>Gammaproteobacteria</taxon>
        <taxon>Pseudomonadales</taxon>
        <taxon>Pseudomonadaceae</taxon>
        <taxon>Pseudomonas</taxon>
    </lineage>
</organism>
<dbReference type="PANTHER" id="PTHR40278:SF1">
    <property type="entry name" value="DNA UTILIZATION PROTEIN HOFN"/>
    <property type="match status" value="1"/>
</dbReference>
<dbReference type="InterPro" id="IPR052534">
    <property type="entry name" value="Extracell_DNA_Util/SecSys_Comp"/>
</dbReference>
<accession>A0A7Y7Y5Z8</accession>
<keyword evidence="1" id="KW-0812">Transmembrane</keyword>
<dbReference type="AlphaFoldDB" id="A0A7Y7Y5Z8"/>
<dbReference type="InterPro" id="IPR043129">
    <property type="entry name" value="ATPase_NBD"/>
</dbReference>
<sequence>MKALDSRRLGTLLETTRQLSQQWHASRLPVFLRWWQRELLGCLPRRWRERLASANQERLLHWHAGGLTQACAADEPPGNRRQVLLLPCAQVLLARVQLPQAAATQVEAALAFEMDKYTPFKAAQVYFDTVRDPPAERARPMFGLTLVVALRERIDTLLDEAARTGLRIDAIDVLDRGGSRLHVNLLPPHRRPQTRHPTRRLQLGLALLGAGLSLVAMLLWVHNRQSALDTMTAEVNALRNDTGQIQALRRQLDELLDTGRYVQTQKALSLSRTVLLQELTACIPADTWLEQLNIDTQGTLILSAQSSQASDLIAKMKACTHLQDLQFQGAIQADASTGQDRLNLTARLRPREK</sequence>
<dbReference type="SUPFAM" id="SSF53067">
    <property type="entry name" value="Actin-like ATPase domain"/>
    <property type="match status" value="1"/>
</dbReference>
<keyword evidence="1" id="KW-1133">Transmembrane helix</keyword>
<comment type="caution">
    <text evidence="2">The sequence shown here is derived from an EMBL/GenBank/DDBJ whole genome shotgun (WGS) entry which is preliminary data.</text>
</comment>
<name>A0A7Y7Y5Z8_9PSED</name>
<proteinExistence type="predicted"/>
<dbReference type="Pfam" id="PF05137">
    <property type="entry name" value="PilN"/>
    <property type="match status" value="1"/>
</dbReference>
<evidence type="ECO:0000256" key="1">
    <source>
        <dbReference type="SAM" id="Phobius"/>
    </source>
</evidence>
<protein>
    <submittedName>
        <fullName evidence="2">General secretion pathway protein GspL</fullName>
    </submittedName>
</protein>